<evidence type="ECO:0000313" key="3">
    <source>
        <dbReference type="Proteomes" id="UP000620124"/>
    </source>
</evidence>
<evidence type="ECO:0000313" key="2">
    <source>
        <dbReference type="EMBL" id="KAF7355846.1"/>
    </source>
</evidence>
<dbReference type="Proteomes" id="UP000620124">
    <property type="component" value="Unassembled WGS sequence"/>
</dbReference>
<proteinExistence type="predicted"/>
<protein>
    <submittedName>
        <fullName evidence="2">Uncharacterized protein</fullName>
    </submittedName>
</protein>
<dbReference type="EMBL" id="JACAZI010000007">
    <property type="protein sequence ID" value="KAF7355846.1"/>
    <property type="molecule type" value="Genomic_DNA"/>
</dbReference>
<accession>A0A8H6YBU6</accession>
<evidence type="ECO:0000256" key="1">
    <source>
        <dbReference type="SAM" id="MobiDB-lite"/>
    </source>
</evidence>
<gene>
    <name evidence="2" type="ORF">MVEN_00913000</name>
</gene>
<organism evidence="2 3">
    <name type="scientific">Mycena venus</name>
    <dbReference type="NCBI Taxonomy" id="2733690"/>
    <lineage>
        <taxon>Eukaryota</taxon>
        <taxon>Fungi</taxon>
        <taxon>Dikarya</taxon>
        <taxon>Basidiomycota</taxon>
        <taxon>Agaricomycotina</taxon>
        <taxon>Agaricomycetes</taxon>
        <taxon>Agaricomycetidae</taxon>
        <taxon>Agaricales</taxon>
        <taxon>Marasmiineae</taxon>
        <taxon>Mycenaceae</taxon>
        <taxon>Mycena</taxon>
    </lineage>
</organism>
<reference evidence="2" key="1">
    <citation type="submission" date="2020-05" db="EMBL/GenBank/DDBJ databases">
        <title>Mycena genomes resolve the evolution of fungal bioluminescence.</title>
        <authorList>
            <person name="Tsai I.J."/>
        </authorList>
    </citation>
    <scope>NUCLEOTIDE SEQUENCE</scope>
    <source>
        <strain evidence="2">CCC161011</strain>
    </source>
</reference>
<keyword evidence="3" id="KW-1185">Reference proteome</keyword>
<feature type="region of interest" description="Disordered" evidence="1">
    <location>
        <begin position="64"/>
        <end position="88"/>
    </location>
</feature>
<comment type="caution">
    <text evidence="2">The sequence shown here is derived from an EMBL/GenBank/DDBJ whole genome shotgun (WGS) entry which is preliminary data.</text>
</comment>
<dbReference type="OrthoDB" id="3271070at2759"/>
<sequence length="252" mass="28007">MVLKRLYYGIIYAAFATPGTARKLDILFYCVPVSCPTHFRSQTFMFNFWPPASGRRVHGAAIDLEDRSDSPPSSMHCKDERDALSSPRVDAPRHARYTNAARGIDLEDRSDSPAVQYALQGRAGCVVVPLCPPDADAGSPDDLHSQLFILLKSTVKLGLYTLRAHPTINDNGFTYKEFNALNNKFKNPLMGPDKCDLVWVWIAPRYGHLVGPIDRFSTLNEPLSRRHPSYGLCLLDSLPTPHAAGRNAPLDI</sequence>
<dbReference type="AlphaFoldDB" id="A0A8H6YBU6"/>
<name>A0A8H6YBU6_9AGAR</name>